<dbReference type="PANTHER" id="PTHR10155:SF16">
    <property type="entry name" value="SUPPRESSOR OF CYTOKINE SIGNALING 2"/>
    <property type="match status" value="1"/>
</dbReference>
<evidence type="ECO:0000259" key="4">
    <source>
        <dbReference type="PROSITE" id="PS50001"/>
    </source>
</evidence>
<proteinExistence type="predicted"/>
<feature type="domain" description="SH2" evidence="4">
    <location>
        <begin position="486"/>
        <end position="567"/>
    </location>
</feature>
<dbReference type="SUPFAM" id="SSF55550">
    <property type="entry name" value="SH2 domain"/>
    <property type="match status" value="1"/>
</dbReference>
<dbReference type="Proteomes" id="UP001359485">
    <property type="component" value="Unassembled WGS sequence"/>
</dbReference>
<reference evidence="6 7" key="1">
    <citation type="submission" date="2023-09" db="EMBL/GenBank/DDBJ databases">
        <title>Genomes of two closely related lineages of the louse Polyplax serrata with different host specificities.</title>
        <authorList>
            <person name="Martinu J."/>
            <person name="Tarabai H."/>
            <person name="Stefka J."/>
            <person name="Hypsa V."/>
        </authorList>
    </citation>
    <scope>NUCLEOTIDE SEQUENCE [LARGE SCALE GENOMIC DNA]</scope>
    <source>
        <strain evidence="6">98ZLc_SE</strain>
    </source>
</reference>
<protein>
    <submittedName>
        <fullName evidence="6">Uncharacterized protein</fullName>
    </submittedName>
</protein>
<organism evidence="6 7">
    <name type="scientific">Polyplax serrata</name>
    <name type="common">Common mouse louse</name>
    <dbReference type="NCBI Taxonomy" id="468196"/>
    <lineage>
        <taxon>Eukaryota</taxon>
        <taxon>Metazoa</taxon>
        <taxon>Ecdysozoa</taxon>
        <taxon>Arthropoda</taxon>
        <taxon>Hexapoda</taxon>
        <taxon>Insecta</taxon>
        <taxon>Pterygota</taxon>
        <taxon>Neoptera</taxon>
        <taxon>Paraneoptera</taxon>
        <taxon>Psocodea</taxon>
        <taxon>Troctomorpha</taxon>
        <taxon>Phthiraptera</taxon>
        <taxon>Anoplura</taxon>
        <taxon>Polyplacidae</taxon>
        <taxon>Polyplax</taxon>
    </lineage>
</organism>
<accession>A0ABR1AQ20</accession>
<dbReference type="EMBL" id="JAWJWF010000046">
    <property type="protein sequence ID" value="KAK6624362.1"/>
    <property type="molecule type" value="Genomic_DNA"/>
</dbReference>
<evidence type="ECO:0000313" key="7">
    <source>
        <dbReference type="Proteomes" id="UP001359485"/>
    </source>
</evidence>
<gene>
    <name evidence="6" type="ORF">RUM44_011221</name>
</gene>
<dbReference type="SMART" id="SM00252">
    <property type="entry name" value="SH2"/>
    <property type="match status" value="1"/>
</dbReference>
<evidence type="ECO:0000256" key="2">
    <source>
        <dbReference type="PROSITE-ProRule" id="PRU00191"/>
    </source>
</evidence>
<evidence type="ECO:0000256" key="1">
    <source>
        <dbReference type="ARBA" id="ARBA00022999"/>
    </source>
</evidence>
<feature type="compositionally biased region" description="Basic and acidic residues" evidence="3">
    <location>
        <begin position="429"/>
        <end position="446"/>
    </location>
</feature>
<dbReference type="PANTHER" id="PTHR10155">
    <property type="entry name" value="PHOSPHATIDYLINOSITOL 3-KINASE REGULATORY SUBUNIT"/>
    <property type="match status" value="1"/>
</dbReference>
<feature type="domain" description="SOCS box" evidence="5">
    <location>
        <begin position="615"/>
        <end position="701"/>
    </location>
</feature>
<feature type="region of interest" description="Disordered" evidence="3">
    <location>
        <begin position="337"/>
        <end position="361"/>
    </location>
</feature>
<dbReference type="CDD" id="cd09923">
    <property type="entry name" value="SH2_SOCS_family"/>
    <property type="match status" value="1"/>
</dbReference>
<dbReference type="InterPro" id="IPR036860">
    <property type="entry name" value="SH2_dom_sf"/>
</dbReference>
<dbReference type="Pfam" id="PF00017">
    <property type="entry name" value="SH2"/>
    <property type="match status" value="1"/>
</dbReference>
<evidence type="ECO:0000256" key="3">
    <source>
        <dbReference type="SAM" id="MobiDB-lite"/>
    </source>
</evidence>
<keyword evidence="1 2" id="KW-0727">SH2 domain</keyword>
<dbReference type="Gene3D" id="3.30.505.10">
    <property type="entry name" value="SH2 domain"/>
    <property type="match status" value="1"/>
</dbReference>
<comment type="caution">
    <text evidence="6">The sequence shown here is derived from an EMBL/GenBank/DDBJ whole genome shotgun (WGS) entry which is preliminary data.</text>
</comment>
<feature type="region of interest" description="Disordered" evidence="3">
    <location>
        <begin position="256"/>
        <end position="287"/>
    </location>
</feature>
<dbReference type="InterPro" id="IPR001496">
    <property type="entry name" value="SOCS_box"/>
</dbReference>
<keyword evidence="7" id="KW-1185">Reference proteome</keyword>
<feature type="compositionally biased region" description="Polar residues" evidence="3">
    <location>
        <begin position="337"/>
        <end position="349"/>
    </location>
</feature>
<dbReference type="InterPro" id="IPR000980">
    <property type="entry name" value="SH2"/>
</dbReference>
<dbReference type="PROSITE" id="PS50001">
    <property type="entry name" value="SH2"/>
    <property type="match status" value="1"/>
</dbReference>
<feature type="region of interest" description="Disordered" evidence="3">
    <location>
        <begin position="420"/>
        <end position="448"/>
    </location>
</feature>
<evidence type="ECO:0000313" key="6">
    <source>
        <dbReference type="EMBL" id="KAK6624362.1"/>
    </source>
</evidence>
<sequence length="702" mass="78604">MLSAMTTSENFPLINQSRCSPSPPYNTVLQPTYVANILRQNLQMKSKDDCLLKYQLIQEPDLKGSKISSDISYYLTPEKEDTGFSRVGENDKESMDVEAVEEGEENVAGDEGTSPSFTFSKTELESELTELLEQLEVDDSLYEQSKPLKIDPNVLKLDFSKISVGGDFETLEKLYSTGMGEGKRASHHLSGGILLTDASQDGFLSGGDKETTDRLCKLSGGGLLTINGNTFNFDGFNVSSGGVSALLNQISPSSPLTFDLTSHQQQQQQQQHGAGMGAPSPEVESTNPFRSLLKDESSFSPTNPFSDFCGSSSLNRIPQVECAASPPVQRYENISVQQKSFSQCSTRPTSPVLKNPEESSVSNPFLINDTSPESYPSPVPHFFLKEPNFPEPVTAGRQNPSSFIFAVPVFSILPQQITNSSTQTVDLPEEQRHRHRTREESQKEAGDPVYQNLTNQLEKFVKRNDHSEYDLQCLKRTVKDLRSSGWYYENVSWQESVILLKNTEPGTFLIRDSSDPNFLFSLSVQTSRGPTSVRLHYVNGQFRLDAEEKLIPHMPSFGSVIELIDYYVEKTVKNKSTGKETKCGKVKSGNRKQNVQKSKNQVWIDSQGNVYSNILLVKPLYKKDHFSSLQHLARLTINTHVRRRSNAKVKFNFKVTPVYESSPFQDSSFQSMCDQFCPILSTDALPIPSKLIEYLQDYPYCH</sequence>
<name>A0ABR1AQ20_POLSC</name>
<dbReference type="PROSITE" id="PS50225">
    <property type="entry name" value="SOCS"/>
    <property type="match status" value="1"/>
</dbReference>
<evidence type="ECO:0000259" key="5">
    <source>
        <dbReference type="PROSITE" id="PS50225"/>
    </source>
</evidence>